<gene>
    <name evidence="9" type="ORF">J0H45_11780</name>
</gene>
<feature type="domain" description="Core-binding (CB)" evidence="8">
    <location>
        <begin position="16"/>
        <end position="96"/>
    </location>
</feature>
<keyword evidence="4" id="KW-0233">DNA recombination</keyword>
<evidence type="ECO:0000259" key="7">
    <source>
        <dbReference type="PROSITE" id="PS51898"/>
    </source>
</evidence>
<dbReference type="GO" id="GO:0003677">
    <property type="term" value="F:DNA binding"/>
    <property type="evidence" value="ECO:0007669"/>
    <property type="project" value="UniProtKB-UniRule"/>
</dbReference>
<dbReference type="Pfam" id="PF00589">
    <property type="entry name" value="Phage_integrase"/>
    <property type="match status" value="1"/>
</dbReference>
<dbReference type="InterPro" id="IPR050090">
    <property type="entry name" value="Tyrosine_recombinase_XerCD"/>
</dbReference>
<feature type="region of interest" description="Disordered" evidence="6">
    <location>
        <begin position="357"/>
        <end position="376"/>
    </location>
</feature>
<dbReference type="Pfam" id="PF13495">
    <property type="entry name" value="Phage_int_SAM_4"/>
    <property type="match status" value="1"/>
</dbReference>
<dbReference type="Gene3D" id="1.10.150.130">
    <property type="match status" value="1"/>
</dbReference>
<dbReference type="PANTHER" id="PTHR30349:SF64">
    <property type="entry name" value="PROPHAGE INTEGRASE INTD-RELATED"/>
    <property type="match status" value="1"/>
</dbReference>
<sequence>MDYTPQSAGVLEPRSPRLLDLVRERIRLRHYSIRTEQAYVGWIRRFILANDRRHPRELGAKEVEVFLTRLATQGKVAAATQNQALSALLFLYRVVLKIELPWMEEVVRAKRPRRLPVVLSHEEAACILAAIPEGLPELMARLLYGTGMRLLECLRLRIKDVDFARKEICVRSGKGDKDRRVPLPESLRGRLLRQRERALQLHEQDRVAGRGRVYLPHALARKYPNADSEPGWQYLFPSGRISTDPRSGRAGRHHAGEETQQRAIRTARMRAGIAKPATCHSLRHSFATHLLEAGHDIRTVQELLGHKDVATTQDIHARAGAWRRWLVESAGPFAVSRIGFGLMAYAGRARHLQGCASRGGTHAGVDDHPSSSALSRTAPLSALVASSA</sequence>
<dbReference type="InterPro" id="IPR010998">
    <property type="entry name" value="Integrase_recombinase_N"/>
</dbReference>
<evidence type="ECO:0000256" key="4">
    <source>
        <dbReference type="ARBA" id="ARBA00023172"/>
    </source>
</evidence>
<dbReference type="Gene3D" id="1.10.443.10">
    <property type="entry name" value="Intergrase catalytic core"/>
    <property type="match status" value="1"/>
</dbReference>
<evidence type="ECO:0000313" key="9">
    <source>
        <dbReference type="EMBL" id="MBN8800010.1"/>
    </source>
</evidence>
<dbReference type="GO" id="GO:0006310">
    <property type="term" value="P:DNA recombination"/>
    <property type="evidence" value="ECO:0007669"/>
    <property type="project" value="UniProtKB-KW"/>
</dbReference>
<name>A0A9D8KXU8_9GAMM</name>
<dbReference type="InterPro" id="IPR044068">
    <property type="entry name" value="CB"/>
</dbReference>
<dbReference type="InterPro" id="IPR004107">
    <property type="entry name" value="Integrase_SAM-like_N"/>
</dbReference>
<protein>
    <submittedName>
        <fullName evidence="9">Integron integrase</fullName>
    </submittedName>
</protein>
<dbReference type="InterPro" id="IPR011946">
    <property type="entry name" value="Integrase_integron-type"/>
</dbReference>
<dbReference type="PROSITE" id="PS51900">
    <property type="entry name" value="CB"/>
    <property type="match status" value="1"/>
</dbReference>
<dbReference type="PROSITE" id="PS51898">
    <property type="entry name" value="TYR_RECOMBINASE"/>
    <property type="match status" value="1"/>
</dbReference>
<dbReference type="SUPFAM" id="SSF56349">
    <property type="entry name" value="DNA breaking-rejoining enzymes"/>
    <property type="match status" value="1"/>
</dbReference>
<dbReference type="Proteomes" id="UP000664815">
    <property type="component" value="Unassembled WGS sequence"/>
</dbReference>
<dbReference type="InterPro" id="IPR002104">
    <property type="entry name" value="Integrase_catalytic"/>
</dbReference>
<keyword evidence="3 5" id="KW-0238">DNA-binding</keyword>
<evidence type="ECO:0000259" key="8">
    <source>
        <dbReference type="PROSITE" id="PS51900"/>
    </source>
</evidence>
<proteinExistence type="inferred from homology"/>
<comment type="similarity">
    <text evidence="1">Belongs to the 'phage' integrase family.</text>
</comment>
<dbReference type="PANTHER" id="PTHR30349">
    <property type="entry name" value="PHAGE INTEGRASE-RELATED"/>
    <property type="match status" value="1"/>
</dbReference>
<accession>A0A9D8KXU8</accession>
<evidence type="ECO:0000313" key="10">
    <source>
        <dbReference type="Proteomes" id="UP000664815"/>
    </source>
</evidence>
<evidence type="ECO:0000256" key="6">
    <source>
        <dbReference type="SAM" id="MobiDB-lite"/>
    </source>
</evidence>
<evidence type="ECO:0000256" key="5">
    <source>
        <dbReference type="PROSITE-ProRule" id="PRU01248"/>
    </source>
</evidence>
<evidence type="ECO:0000256" key="2">
    <source>
        <dbReference type="ARBA" id="ARBA00022908"/>
    </source>
</evidence>
<dbReference type="NCBIfam" id="TIGR02249">
    <property type="entry name" value="integrase_gron"/>
    <property type="match status" value="1"/>
</dbReference>
<keyword evidence="2" id="KW-0229">DNA integration</keyword>
<dbReference type="InterPro" id="IPR011010">
    <property type="entry name" value="DNA_brk_join_enz"/>
</dbReference>
<organism evidence="9 10">
    <name type="scientific">Stenotrophomonas nitritireducens</name>
    <dbReference type="NCBI Taxonomy" id="83617"/>
    <lineage>
        <taxon>Bacteria</taxon>
        <taxon>Pseudomonadati</taxon>
        <taxon>Pseudomonadota</taxon>
        <taxon>Gammaproteobacteria</taxon>
        <taxon>Lysobacterales</taxon>
        <taxon>Lysobacteraceae</taxon>
        <taxon>Stenotrophomonas</taxon>
    </lineage>
</organism>
<evidence type="ECO:0000256" key="3">
    <source>
        <dbReference type="ARBA" id="ARBA00023125"/>
    </source>
</evidence>
<reference evidence="9" key="1">
    <citation type="submission" date="2021-02" db="EMBL/GenBank/DDBJ databases">
        <title>Thiocyanate and organic carbon inputs drive convergent selection for specific autotrophic Afipia and Thiobacillus strains within complex microbiomes.</title>
        <authorList>
            <person name="Huddy R.J."/>
            <person name="Sachdeva R."/>
            <person name="Kadzinga F."/>
            <person name="Kantor R.S."/>
            <person name="Harrison S.T.L."/>
            <person name="Banfield J.F."/>
        </authorList>
    </citation>
    <scope>NUCLEOTIDE SEQUENCE</scope>
    <source>
        <strain evidence="9">SCN18_10_11_15_R1_P_69_7</strain>
    </source>
</reference>
<dbReference type="InterPro" id="IPR013762">
    <property type="entry name" value="Integrase-like_cat_sf"/>
</dbReference>
<comment type="caution">
    <text evidence="9">The sequence shown here is derived from an EMBL/GenBank/DDBJ whole genome shotgun (WGS) entry which is preliminary data.</text>
</comment>
<evidence type="ECO:0000256" key="1">
    <source>
        <dbReference type="ARBA" id="ARBA00008857"/>
    </source>
</evidence>
<feature type="domain" description="Tyr recombinase" evidence="7">
    <location>
        <begin position="114"/>
        <end position="330"/>
    </location>
</feature>
<dbReference type="AlphaFoldDB" id="A0A9D8KXU8"/>
<dbReference type="EMBL" id="JAFKMG010001060">
    <property type="protein sequence ID" value="MBN8800010.1"/>
    <property type="molecule type" value="Genomic_DNA"/>
</dbReference>
<dbReference type="GO" id="GO:0015074">
    <property type="term" value="P:DNA integration"/>
    <property type="evidence" value="ECO:0007669"/>
    <property type="project" value="UniProtKB-KW"/>
</dbReference>